<feature type="transmembrane region" description="Helical" evidence="2">
    <location>
        <begin position="1015"/>
        <end position="1033"/>
    </location>
</feature>
<reference evidence="3 8" key="1">
    <citation type="submission" date="2016-02" db="EMBL/GenBank/DDBJ databases">
        <authorList>
            <consortium name="Pathogen Informatics"/>
        </authorList>
    </citation>
    <scope>NUCLEOTIDE SEQUENCE [LARGE SCALE GENOMIC DNA]</scope>
    <source>
        <strain evidence="3 8">K173</strain>
        <strain evidence="4 12">NK65 ny</strain>
        <strain evidence="7 11">NK65e</strain>
        <strain evidence="5 9">SP11 Antwerpcl1</strain>
        <strain evidence="6 10">SP11 RLL</strain>
    </source>
</reference>
<evidence type="ECO:0000313" key="12">
    <source>
        <dbReference type="Proteomes" id="UP000516480"/>
    </source>
</evidence>
<evidence type="ECO:0000313" key="7">
    <source>
        <dbReference type="EMBL" id="SCN22308.1"/>
    </source>
</evidence>
<dbReference type="Proteomes" id="UP000069549">
    <property type="component" value="Chromosome 3"/>
</dbReference>
<evidence type="ECO:0000313" key="3">
    <source>
        <dbReference type="EMBL" id="CXH96180.1"/>
    </source>
</evidence>
<dbReference type="EMBL" id="LT608251">
    <property type="protein sequence ID" value="SCM15427.1"/>
    <property type="molecule type" value="Genomic_DNA"/>
</dbReference>
<dbReference type="EMBL" id="LT608139">
    <property type="protein sequence ID" value="SCL91113.1"/>
    <property type="molecule type" value="Genomic_DNA"/>
</dbReference>
<dbReference type="OrthoDB" id="371137at2759"/>
<keyword evidence="1" id="KW-0175">Coiled coil</keyword>
<name>A0A113QTE4_PLABE</name>
<evidence type="ECO:0000256" key="1">
    <source>
        <dbReference type="SAM" id="Coils"/>
    </source>
</evidence>
<keyword evidence="2" id="KW-0812">Transmembrane</keyword>
<dbReference type="AlphaFoldDB" id="A0A113QTE4"/>
<dbReference type="EMBL" id="LT160023">
    <property type="protein sequence ID" value="CXH96180.1"/>
    <property type="molecule type" value="Genomic_DNA"/>
</dbReference>
<protein>
    <submittedName>
        <fullName evidence="3">Uncharacterized protein</fullName>
    </submittedName>
</protein>
<evidence type="ECO:0000313" key="10">
    <source>
        <dbReference type="Proteomes" id="UP000219974"/>
    </source>
</evidence>
<evidence type="ECO:0000313" key="6">
    <source>
        <dbReference type="EMBL" id="SCM17223.1"/>
    </source>
</evidence>
<evidence type="ECO:0000313" key="5">
    <source>
        <dbReference type="EMBL" id="SCM15427.1"/>
    </source>
</evidence>
<organism evidence="3 8">
    <name type="scientific">Plasmodium berghei</name>
    <dbReference type="NCBI Taxonomy" id="5821"/>
    <lineage>
        <taxon>Eukaryota</taxon>
        <taxon>Sar</taxon>
        <taxon>Alveolata</taxon>
        <taxon>Apicomplexa</taxon>
        <taxon>Aconoidasida</taxon>
        <taxon>Haemosporida</taxon>
        <taxon>Plasmodiidae</taxon>
        <taxon>Plasmodium</taxon>
        <taxon>Plasmodium (Vinckeia)</taxon>
    </lineage>
</organism>
<proteinExistence type="predicted"/>
<dbReference type="EMBL" id="LT614629">
    <property type="protein sequence ID" value="SCN22308.1"/>
    <property type="molecule type" value="Genomic_DNA"/>
</dbReference>
<dbReference type="VEuPathDB" id="PlasmoDB:PBANKA_0313000"/>
<dbReference type="Proteomes" id="UP000219974">
    <property type="component" value="Chromosome 3"/>
</dbReference>
<gene>
    <name evidence="3" type="ORF">PBK173_000046500</name>
    <name evidence="7" type="ORF">PBNK65E_000044600</name>
    <name evidence="4" type="ORF">PBNK65NY_000043900</name>
    <name evidence="5" type="ORF">PBSP11A_000043900</name>
    <name evidence="6" type="ORF">PBSP11RLL_000044200</name>
</gene>
<keyword evidence="2" id="KW-0472">Membrane</keyword>
<sequence length="1115" mass="133872">MILIKSKIHFAFCEFVKIINNINNRDKYSFLKINRRIQHYSFYNGNKPNQEYKNEGKKCVRHFLRFHKELKCLANKELLNDCYIDNKIFSSNIENFGKDENIQIVNKNNKNCDVNIMTNKMEIEPTTEASYFYRRYKEIVNKHLEKNIWLIYKTFQELSLKDIYYLYEKISNKDLFILFVIKLLNVDDAKENIKRMRKKVNAKNKLNIIDNLLYPFLICSDFYIRKDNIIIYKNIDFFNDAQRICRNLLIYLFEKINKNNSHLKFKELNQVFIISMKLERSDPNLFSTNHINELARMLSFRFFQINQKKEENKTYVTNIGIKNGKNSFTDLSITMTEICKLLYELIIDNKEIARKNKNNDMLENIQNEEYINLIKNILIYTIRELKNQNIAKDTFFAKNIISILYSLTHMSNKSFHNIFVEIFENSLSFFFSFFFSTNKENKNQIITTSCYDLNRIIKNIPSQFKFYFDKEKNEDTEYFGEIKKNLDEKIRNITLSNKSNSKYEFSYIITIKDSDCRISNEFTVEEIVKFIYSLTFYQKKLYNPTCNFNKKEKIKDILLKYLIPSIYDMIERDIYKLVLYINRSKKKIENINKDSNNNNEKNYNSYITRENSSSLSGSTVSKDLIYYSKKKNESVNLCDENYILKYLSHLINIYYEHKFIDLQIFFLTILVISKFKNIDLVVLSNILNICSKANYFYDTFFVSFYLFNSFEGKKWNNILKYETGNTIRIGSIWKKFLKNIKTRMSNEQELNKIYPVNIIKIMNGLIYYKCLDKKMIEIIIKIISQNDLNNIKKVEMDNNSKLEEKKKVQIKLANEKDKFNLICLSSVLNYMSYTDNIQSYDMKVKLVKIIKEKILMNNIKDNNRLLCSIYISYGRLNIYDKSLFYNIYKKLNLKKISLLNILSILSYLNKMGIYDRKILRICFNHTFEKNKNRIILYNTSLMIHLFFILTSICQLYLYDNIHTVLTHILYIINCIYMNSKNNAHLQKENKKKQKQNEINQISNFSNDNNNLPINYNFYSMLYISLQSFYLFFLSEQFSPNTNFINQINIKYLRIINYLIDQKYDQYYSIKPTNSDIQKKVMTLLKHTLKNKNVQIVYEYYLTPIPYLIDMVILPK</sequence>
<dbReference type="OMA" id="CLIHKSI"/>
<evidence type="ECO:0000313" key="9">
    <source>
        <dbReference type="Proteomes" id="UP000219860"/>
    </source>
</evidence>
<evidence type="ECO:0000256" key="2">
    <source>
        <dbReference type="SAM" id="Phobius"/>
    </source>
</evidence>
<dbReference type="EMBL" id="LT608267">
    <property type="protein sequence ID" value="SCM17223.1"/>
    <property type="molecule type" value="Genomic_DNA"/>
</dbReference>
<dbReference type="Proteomes" id="UP000516480">
    <property type="component" value="Chromosome 3"/>
</dbReference>
<accession>A0A113QTE4</accession>
<keyword evidence="2" id="KW-1133">Transmembrane helix</keyword>
<feature type="transmembrane region" description="Helical" evidence="2">
    <location>
        <begin position="896"/>
        <end position="914"/>
    </location>
</feature>
<feature type="transmembrane region" description="Helical" evidence="2">
    <location>
        <begin position="935"/>
        <end position="957"/>
    </location>
</feature>
<feature type="coiled-coil region" evidence="1">
    <location>
        <begin position="977"/>
        <end position="1007"/>
    </location>
</feature>
<dbReference type="Proteomes" id="UP000219860">
    <property type="component" value="Chromosome 3"/>
</dbReference>
<evidence type="ECO:0000313" key="8">
    <source>
        <dbReference type="Proteomes" id="UP000069549"/>
    </source>
</evidence>
<evidence type="ECO:0000313" key="11">
    <source>
        <dbReference type="Proteomes" id="UP000220214"/>
    </source>
</evidence>
<dbReference type="Proteomes" id="UP000220214">
    <property type="component" value="Chromosome 3"/>
</dbReference>
<evidence type="ECO:0000313" key="4">
    <source>
        <dbReference type="EMBL" id="SCL91113.1"/>
    </source>
</evidence>